<gene>
    <name evidence="1" type="ORF">U1T56_09735</name>
</gene>
<evidence type="ECO:0000313" key="1">
    <source>
        <dbReference type="EMBL" id="MEK0083431.1"/>
    </source>
</evidence>
<dbReference type="InterPro" id="IPR018740">
    <property type="entry name" value="DUF2282_membr"/>
</dbReference>
<comment type="caution">
    <text evidence="1">The sequence shown here is derived from an EMBL/GenBank/DDBJ whole genome shotgun (WGS) entry which is preliminary data.</text>
</comment>
<protein>
    <submittedName>
        <fullName evidence="1">DUF2282 domain-containing protein</fullName>
    </submittedName>
</protein>
<dbReference type="Pfam" id="PF10048">
    <property type="entry name" value="DUF2282"/>
    <property type="match status" value="1"/>
</dbReference>
<dbReference type="Proteomes" id="UP001375743">
    <property type="component" value="Unassembled WGS sequence"/>
</dbReference>
<accession>A0ABU8XRB8</accession>
<dbReference type="EMBL" id="JBBLZC010000008">
    <property type="protein sequence ID" value="MEK0083431.1"/>
    <property type="molecule type" value="Genomic_DNA"/>
</dbReference>
<keyword evidence="2" id="KW-1185">Reference proteome</keyword>
<proteinExistence type="predicted"/>
<evidence type="ECO:0000313" key="2">
    <source>
        <dbReference type="Proteomes" id="UP001375743"/>
    </source>
</evidence>
<sequence length="66" mass="6693">MLGVKCYGIAAAGQNDCANQAAGHSCAGQSKTSYDGSEWKATTDAAACTAEGGQLQPFQGRNPKKA</sequence>
<name>A0ABU8XRB8_9PROT</name>
<reference evidence="1 2" key="1">
    <citation type="submission" date="2024-01" db="EMBL/GenBank/DDBJ databases">
        <title>Multi-omics insights into the function and evolution of sodium benzoate biodegradation pathways in Benzoatithermus flavus gen. nov., sp. nov. from hot spring.</title>
        <authorList>
            <person name="Hu C.-J."/>
            <person name="Li W.-J."/>
        </authorList>
    </citation>
    <scope>NUCLEOTIDE SEQUENCE [LARGE SCALE GENOMIC DNA]</scope>
    <source>
        <strain evidence="1 2">SYSU G07066</strain>
    </source>
</reference>
<dbReference type="RefSeq" id="WP_418159280.1">
    <property type="nucleotide sequence ID" value="NZ_JBBLZC010000008.1"/>
</dbReference>
<organism evidence="1 2">
    <name type="scientific">Benzoatithermus flavus</name>
    <dbReference type="NCBI Taxonomy" id="3108223"/>
    <lineage>
        <taxon>Bacteria</taxon>
        <taxon>Pseudomonadati</taxon>
        <taxon>Pseudomonadota</taxon>
        <taxon>Alphaproteobacteria</taxon>
        <taxon>Geminicoccales</taxon>
        <taxon>Geminicoccaceae</taxon>
        <taxon>Benzoatithermus</taxon>
    </lineage>
</organism>